<comment type="caution">
    <text evidence="1">The sequence shown here is derived from an EMBL/GenBank/DDBJ whole genome shotgun (WGS) entry which is preliminary data.</text>
</comment>
<evidence type="ECO:0000313" key="2">
    <source>
        <dbReference type="Proteomes" id="UP001497644"/>
    </source>
</evidence>
<accession>A0AAV2MZ52</accession>
<gene>
    <name evidence="1" type="ORF">LPLAT_LOCUS8324</name>
</gene>
<organism evidence="1 2">
    <name type="scientific">Lasius platythorax</name>
    <dbReference type="NCBI Taxonomy" id="488582"/>
    <lineage>
        <taxon>Eukaryota</taxon>
        <taxon>Metazoa</taxon>
        <taxon>Ecdysozoa</taxon>
        <taxon>Arthropoda</taxon>
        <taxon>Hexapoda</taxon>
        <taxon>Insecta</taxon>
        <taxon>Pterygota</taxon>
        <taxon>Neoptera</taxon>
        <taxon>Endopterygota</taxon>
        <taxon>Hymenoptera</taxon>
        <taxon>Apocrita</taxon>
        <taxon>Aculeata</taxon>
        <taxon>Formicoidea</taxon>
        <taxon>Formicidae</taxon>
        <taxon>Formicinae</taxon>
        <taxon>Lasius</taxon>
        <taxon>Lasius</taxon>
    </lineage>
</organism>
<dbReference type="EMBL" id="CAXIPU020000630">
    <property type="protein sequence ID" value="CAL1672520.1"/>
    <property type="molecule type" value="Genomic_DNA"/>
</dbReference>
<evidence type="ECO:0000313" key="1">
    <source>
        <dbReference type="EMBL" id="CAL1672520.1"/>
    </source>
</evidence>
<dbReference type="PANTHER" id="PTHR33053">
    <property type="entry name" value="PROTEIN, PUTATIVE-RELATED"/>
    <property type="match status" value="1"/>
</dbReference>
<protein>
    <submittedName>
        <fullName evidence="1">Uncharacterized protein</fullName>
    </submittedName>
</protein>
<keyword evidence="2" id="KW-1185">Reference proteome</keyword>
<dbReference type="AlphaFoldDB" id="A0AAV2MZ52"/>
<dbReference type="PANTHER" id="PTHR33053:SF26">
    <property type="entry name" value="TRANSPOSASE DOMAIN-CONTAINING PROTEIN"/>
    <property type="match status" value="1"/>
</dbReference>
<sequence length="285" mass="33133">MKCFITKEFCRKPRSLNDIDRWKATELRQFFLSTGPVVLKSVLRKVLYNHFLLLSVAIRILADRKLCLVMNDYAGSLLRWFVSHYGELYGPEYITYNVNNLVHLASDVTRFGCLDQFSAFKFENCLQAIKKQVQNSQGPLHQIVNRITEENALPIQTQYRKSYPVVHYSRSAIKIKFLEFDGFFISTEDYENCCRLNDDSIFIVIKIFSDSNVLYIRGNKYSNTRSFFSVPCDSEKFGISLINEGSISERITLLASQIQRKCFKLQNPEEITSSVVIIPLLQYNY</sequence>
<dbReference type="Proteomes" id="UP001497644">
    <property type="component" value="Unassembled WGS sequence"/>
</dbReference>
<reference evidence="1" key="1">
    <citation type="submission" date="2024-04" db="EMBL/GenBank/DDBJ databases">
        <authorList>
            <consortium name="Molecular Ecology Group"/>
        </authorList>
    </citation>
    <scope>NUCLEOTIDE SEQUENCE</scope>
</reference>
<proteinExistence type="predicted"/>
<name>A0AAV2MZ52_9HYME</name>